<feature type="compositionally biased region" description="Low complexity" evidence="1">
    <location>
        <begin position="397"/>
        <end position="414"/>
    </location>
</feature>
<dbReference type="RefSeq" id="XP_007879746.1">
    <property type="nucleotide sequence ID" value="XM_007881555.1"/>
</dbReference>
<sequence>MAGQPATAAIVVAAIFGALAVLFFSYRIYRKVWNHRHRDQLLPPVREPPTAYYGQSAVTPMAQASPYSFFAQANGTGSKGSSIAVPSPSYNGAATPNELPSPSTPAADLNLTDAGPMPEPYDAHGRGYSTVSSSSSTMTLKRSYASGLPKPSSASVHSALSTPSMGRRESYLPHSPLNRDQIQIVPPQPLGFGTGGFAMATDQRTLAFSKMSGIGAGEDLTSGLVWADNNEPLHTPGGTATASAQPHQQPHQQQPRDDSRRPSKAQLGEDERRKYLLQGPGSRSASPALPPPAASPSPASRRALSPGGSSLASNSRGTSALSDRSSNSDDPSTRGEPRRPPPGSGIDARALDESKSPLQRVVSDRLPVPHARMPSEVPSDETDHSGSPILGAFRTLSPATSRPSPQPSPQRSARPSPPDTGAGVRVLPPPPPPPVA</sequence>
<keyword evidence="2" id="KW-1133">Transmembrane helix</keyword>
<reference evidence="3 4" key="1">
    <citation type="journal article" date="2013" name="Plant Cell">
        <title>The transition from a phytopathogenic smut ancestor to an anamorphic biocontrol agent deciphered by comparative whole-genome analysis.</title>
        <authorList>
            <person name="Lefebvre F."/>
            <person name="Joly D.L."/>
            <person name="Labbe C."/>
            <person name="Teichmann B."/>
            <person name="Linning R."/>
            <person name="Belzile F."/>
            <person name="Bakkeren G."/>
            <person name="Belanger R.R."/>
        </authorList>
    </citation>
    <scope>NUCLEOTIDE SEQUENCE [LARGE SCALE GENOMIC DNA]</scope>
    <source>
        <strain evidence="3 4">PF-1</strain>
    </source>
</reference>
<feature type="transmembrane region" description="Helical" evidence="2">
    <location>
        <begin position="6"/>
        <end position="29"/>
    </location>
</feature>
<gene>
    <name evidence="3" type="ORF">PFL1_04031</name>
</gene>
<dbReference type="GeneID" id="19318138"/>
<evidence type="ECO:0000256" key="1">
    <source>
        <dbReference type="SAM" id="MobiDB-lite"/>
    </source>
</evidence>
<name>A0A061H6E3_9BASI</name>
<accession>A0A061H6E3</accession>
<evidence type="ECO:0000256" key="2">
    <source>
        <dbReference type="SAM" id="Phobius"/>
    </source>
</evidence>
<dbReference type="AlphaFoldDB" id="A0A061H6E3"/>
<dbReference type="KEGG" id="pfp:PFL1_04031"/>
<keyword evidence="2" id="KW-0472">Membrane</keyword>
<feature type="compositionally biased region" description="Polar residues" evidence="1">
    <location>
        <begin position="152"/>
        <end position="164"/>
    </location>
</feature>
<feature type="region of interest" description="Disordered" evidence="1">
    <location>
        <begin position="80"/>
        <end position="118"/>
    </location>
</feature>
<evidence type="ECO:0000313" key="4">
    <source>
        <dbReference type="Proteomes" id="UP000053664"/>
    </source>
</evidence>
<feature type="compositionally biased region" description="Low complexity" evidence="1">
    <location>
        <begin position="296"/>
        <end position="306"/>
    </location>
</feature>
<organism evidence="3 4">
    <name type="scientific">Pseudozyma flocculosa PF-1</name>
    <dbReference type="NCBI Taxonomy" id="1277687"/>
    <lineage>
        <taxon>Eukaryota</taxon>
        <taxon>Fungi</taxon>
        <taxon>Dikarya</taxon>
        <taxon>Basidiomycota</taxon>
        <taxon>Ustilaginomycotina</taxon>
        <taxon>Ustilaginomycetes</taxon>
        <taxon>Ustilaginales</taxon>
        <taxon>Ustilaginaceae</taxon>
        <taxon>Pseudozyma</taxon>
    </lineage>
</organism>
<proteinExistence type="predicted"/>
<evidence type="ECO:0000313" key="3">
    <source>
        <dbReference type="EMBL" id="EPQ28203.1"/>
    </source>
</evidence>
<dbReference type="eggNOG" id="ENOG502RE3E">
    <property type="taxonomic scope" value="Eukaryota"/>
</dbReference>
<feature type="compositionally biased region" description="Basic and acidic residues" evidence="1">
    <location>
        <begin position="254"/>
        <end position="274"/>
    </location>
</feature>
<dbReference type="OrthoDB" id="3366429at2759"/>
<protein>
    <submittedName>
        <fullName evidence="3">Uncharacterized protein</fullName>
    </submittedName>
</protein>
<feature type="region of interest" description="Disordered" evidence="1">
    <location>
        <begin position="144"/>
        <end position="169"/>
    </location>
</feature>
<dbReference type="Proteomes" id="UP000053664">
    <property type="component" value="Unassembled WGS sequence"/>
</dbReference>
<feature type="compositionally biased region" description="Polar residues" evidence="1">
    <location>
        <begin position="88"/>
        <end position="101"/>
    </location>
</feature>
<keyword evidence="2" id="KW-0812">Transmembrane</keyword>
<dbReference type="HOGENOM" id="CLU_700565_0_0_1"/>
<feature type="compositionally biased region" description="Polar residues" evidence="1">
    <location>
        <begin position="307"/>
        <end position="330"/>
    </location>
</feature>
<feature type="region of interest" description="Disordered" evidence="1">
    <location>
        <begin position="227"/>
        <end position="436"/>
    </location>
</feature>
<feature type="compositionally biased region" description="Pro residues" evidence="1">
    <location>
        <begin position="427"/>
        <end position="436"/>
    </location>
</feature>
<dbReference type="EMBL" id="KE361635">
    <property type="protein sequence ID" value="EPQ28203.1"/>
    <property type="molecule type" value="Genomic_DNA"/>
</dbReference>